<reference evidence="3" key="1">
    <citation type="submission" date="2023-07" db="EMBL/GenBank/DDBJ databases">
        <authorList>
            <consortium name="AG Swart"/>
            <person name="Singh M."/>
            <person name="Singh A."/>
            <person name="Seah K."/>
            <person name="Emmerich C."/>
        </authorList>
    </citation>
    <scope>NUCLEOTIDE SEQUENCE</scope>
    <source>
        <strain evidence="3">DP1</strain>
    </source>
</reference>
<protein>
    <submittedName>
        <fullName evidence="3">Uncharacterized protein</fullName>
    </submittedName>
</protein>
<evidence type="ECO:0000313" key="4">
    <source>
        <dbReference type="Proteomes" id="UP001295684"/>
    </source>
</evidence>
<keyword evidence="1" id="KW-0175">Coiled coil</keyword>
<dbReference type="EMBL" id="CAMPGE010001354">
    <property type="protein sequence ID" value="CAI2360136.1"/>
    <property type="molecule type" value="Genomic_DNA"/>
</dbReference>
<evidence type="ECO:0000313" key="3">
    <source>
        <dbReference type="EMBL" id="CAI2360136.1"/>
    </source>
</evidence>
<dbReference type="AlphaFoldDB" id="A0AAD1X732"/>
<comment type="caution">
    <text evidence="3">The sequence shown here is derived from an EMBL/GenBank/DDBJ whole genome shotgun (WGS) entry which is preliminary data.</text>
</comment>
<organism evidence="3 4">
    <name type="scientific">Euplotes crassus</name>
    <dbReference type="NCBI Taxonomy" id="5936"/>
    <lineage>
        <taxon>Eukaryota</taxon>
        <taxon>Sar</taxon>
        <taxon>Alveolata</taxon>
        <taxon>Ciliophora</taxon>
        <taxon>Intramacronucleata</taxon>
        <taxon>Spirotrichea</taxon>
        <taxon>Hypotrichia</taxon>
        <taxon>Euplotida</taxon>
        <taxon>Euplotidae</taxon>
        <taxon>Moneuplotes</taxon>
    </lineage>
</organism>
<evidence type="ECO:0000256" key="2">
    <source>
        <dbReference type="SAM" id="MobiDB-lite"/>
    </source>
</evidence>
<proteinExistence type="predicted"/>
<evidence type="ECO:0000256" key="1">
    <source>
        <dbReference type="SAM" id="Coils"/>
    </source>
</evidence>
<feature type="coiled-coil region" evidence="1">
    <location>
        <begin position="231"/>
        <end position="286"/>
    </location>
</feature>
<sequence length="495" mass="56829">MSDTNTNYEVESNRVDRDIEELNAEKTSNASPMKITTRKCSLADHGNVIQVKEIVRSMSEESKGKITRMPKNMTNPIHFYQQNSDLQHSGLLDVYATKEELAHLSTQIEQLISEKPPLSQLKYRLEGDFADFRTELEGKLKKFRKDINQKLDKAVSTFMHVKVIKNGTKMLVPVNKYLDTEIEKIKSQFDSLARKINIHQDSKILDAIEKLQKQIDAKDLQLHSSLPPSSLSKLQDDVTDSNERISQILNERKMLYTSILNTDSRINEVNAYLKIIEQDYQNMNKKLNQEGFMTMQKFLSLSDRETSDVEDMAVTQPAMSKRIMARKIKNRLKKVAKNTYKPQKQVNQSEILKKSGAGLNISAQRAATHHRDRGKNSNNRIAHTGRLHNQESIEKHKLSSTSLFGLKKHTEGKNLDNFKFDHFPQKSPKDNTFSQNKEGSSDIYWLSSKKASEVVPYMGFEKNKKILNLKKITPRNILRVNKGEESLIHSALRKG</sequence>
<gene>
    <name evidence="3" type="ORF">ECRASSUSDP1_LOCUS1434</name>
</gene>
<dbReference type="Proteomes" id="UP001295684">
    <property type="component" value="Unassembled WGS sequence"/>
</dbReference>
<name>A0AAD1X732_EUPCR</name>
<feature type="compositionally biased region" description="Basic and acidic residues" evidence="2">
    <location>
        <begin position="417"/>
        <end position="429"/>
    </location>
</feature>
<feature type="region of interest" description="Disordered" evidence="2">
    <location>
        <begin position="417"/>
        <end position="438"/>
    </location>
</feature>
<keyword evidence="4" id="KW-1185">Reference proteome</keyword>
<accession>A0AAD1X732</accession>